<dbReference type="PROSITE" id="PS50102">
    <property type="entry name" value="RRM"/>
    <property type="match status" value="1"/>
</dbReference>
<feature type="region of interest" description="Disordered" evidence="7">
    <location>
        <begin position="1"/>
        <end position="20"/>
    </location>
</feature>
<sequence length="376" mass="42977">MANEATVGQPESSSSNGDYVWDQEAQKWKPKGSEGKSVYFDGTNYVYQDKDGTLMFWDEEKSAWFPKIDDDFMAKYQLSYGANSAGDESEPVPAIPVDPSPGPSRTEEDSSKGKNKRKDPEWFEMDERANPKVYVSNLPLDLTEEEFVEFMGKCGLVAKPDGKNYNLKMYKDSNGEFKGDAVVTYIKVESVDLALQILDGAYLKDKQVKVERAKFTLKGEYDPSKKPKTKKRKDKEKAKKQQERLFSWKLDPLRNVKEVKKSDKIVIVANAFHPDDFEGEKVSDILEYSQDFREEAGKCGVVKKLTVHDRHPDGIVQITMSTDEEAQAVITLFNGRFFGGRQIQAYVWDGVTKYHVEETDEERAKREQKWTESLTK</sequence>
<keyword evidence="5" id="KW-0508">mRNA splicing</keyword>
<dbReference type="SMART" id="SM00360">
    <property type="entry name" value="RRM"/>
    <property type="match status" value="2"/>
</dbReference>
<dbReference type="InterPro" id="IPR034393">
    <property type="entry name" value="TatSF1-like"/>
</dbReference>
<dbReference type="Proteomes" id="UP000708208">
    <property type="component" value="Unassembled WGS sequence"/>
</dbReference>
<dbReference type="EMBL" id="CAJVCH010538548">
    <property type="protein sequence ID" value="CAG7826082.1"/>
    <property type="molecule type" value="Genomic_DNA"/>
</dbReference>
<dbReference type="GO" id="GO:0003723">
    <property type="term" value="F:RNA binding"/>
    <property type="evidence" value="ECO:0007669"/>
    <property type="project" value="UniProtKB-UniRule"/>
</dbReference>
<reference evidence="9" key="1">
    <citation type="submission" date="2021-06" db="EMBL/GenBank/DDBJ databases">
        <authorList>
            <person name="Hodson N. C."/>
            <person name="Mongue J. A."/>
            <person name="Jaron S. K."/>
        </authorList>
    </citation>
    <scope>NUCLEOTIDE SEQUENCE</scope>
</reference>
<dbReference type="GO" id="GO:0005684">
    <property type="term" value="C:U2-type spliceosomal complex"/>
    <property type="evidence" value="ECO:0007669"/>
    <property type="project" value="TreeGrafter"/>
</dbReference>
<feature type="compositionally biased region" description="Basic and acidic residues" evidence="7">
    <location>
        <begin position="105"/>
        <end position="123"/>
    </location>
</feature>
<evidence type="ECO:0000313" key="9">
    <source>
        <dbReference type="EMBL" id="CAG7826082.1"/>
    </source>
</evidence>
<dbReference type="OrthoDB" id="10258585at2759"/>
<feature type="region of interest" description="Disordered" evidence="7">
    <location>
        <begin position="82"/>
        <end position="123"/>
    </location>
</feature>
<dbReference type="PANTHER" id="PTHR15608:SF0">
    <property type="entry name" value="HIV TAT-SPECIFIC FACTOR 1"/>
    <property type="match status" value="1"/>
</dbReference>
<comment type="caution">
    <text evidence="9">The sequence shown here is derived from an EMBL/GenBank/DDBJ whole genome shotgun (WGS) entry which is preliminary data.</text>
</comment>
<dbReference type="CDD" id="cd12281">
    <property type="entry name" value="RRM1_TatSF1_like"/>
    <property type="match status" value="1"/>
</dbReference>
<dbReference type="AlphaFoldDB" id="A0A8J2KZ97"/>
<dbReference type="GO" id="GO:0000398">
    <property type="term" value="P:mRNA splicing, via spliceosome"/>
    <property type="evidence" value="ECO:0007669"/>
    <property type="project" value="InterPro"/>
</dbReference>
<evidence type="ECO:0000256" key="5">
    <source>
        <dbReference type="ARBA" id="ARBA00023187"/>
    </source>
</evidence>
<evidence type="ECO:0000256" key="7">
    <source>
        <dbReference type="SAM" id="MobiDB-lite"/>
    </source>
</evidence>
<organism evidence="9 10">
    <name type="scientific">Allacma fusca</name>
    <dbReference type="NCBI Taxonomy" id="39272"/>
    <lineage>
        <taxon>Eukaryota</taxon>
        <taxon>Metazoa</taxon>
        <taxon>Ecdysozoa</taxon>
        <taxon>Arthropoda</taxon>
        <taxon>Hexapoda</taxon>
        <taxon>Collembola</taxon>
        <taxon>Symphypleona</taxon>
        <taxon>Sminthuridae</taxon>
        <taxon>Allacma</taxon>
    </lineage>
</organism>
<keyword evidence="10" id="KW-1185">Reference proteome</keyword>
<dbReference type="Pfam" id="PF00076">
    <property type="entry name" value="RRM_1"/>
    <property type="match status" value="1"/>
</dbReference>
<comment type="similarity">
    <text evidence="1">Belongs to the HTATSF1 family.</text>
</comment>
<keyword evidence="2" id="KW-0507">mRNA processing</keyword>
<keyword evidence="4 6" id="KW-0694">RNA-binding</keyword>
<protein>
    <recommendedName>
        <fullName evidence="8">RRM domain-containing protein</fullName>
    </recommendedName>
</protein>
<dbReference type="InterPro" id="IPR000504">
    <property type="entry name" value="RRM_dom"/>
</dbReference>
<dbReference type="GO" id="GO:0005686">
    <property type="term" value="C:U2 snRNP"/>
    <property type="evidence" value="ECO:0007669"/>
    <property type="project" value="TreeGrafter"/>
</dbReference>
<gene>
    <name evidence="9" type="ORF">AFUS01_LOCUS36153</name>
</gene>
<evidence type="ECO:0000256" key="2">
    <source>
        <dbReference type="ARBA" id="ARBA00022664"/>
    </source>
</evidence>
<proteinExistence type="inferred from homology"/>
<feature type="region of interest" description="Disordered" evidence="7">
    <location>
        <begin position="221"/>
        <end position="241"/>
    </location>
</feature>
<dbReference type="CDD" id="cd12282">
    <property type="entry name" value="RRM2_TatSF1_like"/>
    <property type="match status" value="1"/>
</dbReference>
<feature type="compositionally biased region" description="Pro residues" evidence="7">
    <location>
        <begin position="93"/>
        <end position="102"/>
    </location>
</feature>
<evidence type="ECO:0000256" key="3">
    <source>
        <dbReference type="ARBA" id="ARBA00022737"/>
    </source>
</evidence>
<dbReference type="InterPro" id="IPR034392">
    <property type="entry name" value="TatSF1-like_RRM1"/>
</dbReference>
<dbReference type="PANTHER" id="PTHR15608">
    <property type="entry name" value="SPLICING FACTOR U2AF-ASSOCIATED PROTEIN 2"/>
    <property type="match status" value="1"/>
</dbReference>
<evidence type="ECO:0000256" key="4">
    <source>
        <dbReference type="ARBA" id="ARBA00022884"/>
    </source>
</evidence>
<evidence type="ECO:0000256" key="1">
    <source>
        <dbReference type="ARBA" id="ARBA00007747"/>
    </source>
</evidence>
<feature type="domain" description="RRM" evidence="8">
    <location>
        <begin position="131"/>
        <end position="215"/>
    </location>
</feature>
<name>A0A8J2KZ97_9HEXA</name>
<keyword evidence="3" id="KW-0677">Repeat</keyword>
<accession>A0A8J2KZ97</accession>
<evidence type="ECO:0000259" key="8">
    <source>
        <dbReference type="PROSITE" id="PS50102"/>
    </source>
</evidence>
<evidence type="ECO:0000313" key="10">
    <source>
        <dbReference type="Proteomes" id="UP000708208"/>
    </source>
</evidence>
<dbReference type="FunFam" id="3.30.70.330:FF:000105">
    <property type="entry name" value="HIV Tat-specific factor 1 homolog"/>
    <property type="match status" value="1"/>
</dbReference>
<evidence type="ECO:0000256" key="6">
    <source>
        <dbReference type="PROSITE-ProRule" id="PRU00176"/>
    </source>
</evidence>